<keyword evidence="3" id="KW-1185">Reference proteome</keyword>
<accession>A0AAE0Z3V9</accession>
<dbReference type="Proteomes" id="UP001283361">
    <property type="component" value="Unassembled WGS sequence"/>
</dbReference>
<evidence type="ECO:0000313" key="3">
    <source>
        <dbReference type="Proteomes" id="UP001283361"/>
    </source>
</evidence>
<gene>
    <name evidence="2" type="ORF">RRG08_024940</name>
</gene>
<protein>
    <submittedName>
        <fullName evidence="2">Uncharacterized protein</fullName>
    </submittedName>
</protein>
<dbReference type="EMBL" id="JAWDGP010004758">
    <property type="protein sequence ID" value="KAK3762130.1"/>
    <property type="molecule type" value="Genomic_DNA"/>
</dbReference>
<feature type="region of interest" description="Disordered" evidence="1">
    <location>
        <begin position="76"/>
        <end position="96"/>
    </location>
</feature>
<proteinExistence type="predicted"/>
<evidence type="ECO:0000313" key="2">
    <source>
        <dbReference type="EMBL" id="KAK3762130.1"/>
    </source>
</evidence>
<reference evidence="2" key="1">
    <citation type="journal article" date="2023" name="G3 (Bethesda)">
        <title>A reference genome for the long-term kleptoplast-retaining sea slug Elysia crispata morphotype clarki.</title>
        <authorList>
            <person name="Eastman K.E."/>
            <person name="Pendleton A.L."/>
            <person name="Shaikh M.A."/>
            <person name="Suttiyut T."/>
            <person name="Ogas R."/>
            <person name="Tomko P."/>
            <person name="Gavelis G."/>
            <person name="Widhalm J.R."/>
            <person name="Wisecaver J.H."/>
        </authorList>
    </citation>
    <scope>NUCLEOTIDE SEQUENCE</scope>
    <source>
        <strain evidence="2">ECLA1</strain>
    </source>
</reference>
<comment type="caution">
    <text evidence="2">The sequence shown here is derived from an EMBL/GenBank/DDBJ whole genome shotgun (WGS) entry which is preliminary data.</text>
</comment>
<sequence length="123" mass="13704">MYSPLSRRGSSRGGQSHAFGLVFYGSAMNPQRSRDEITVNKRKNKDHDYDNEEEEENAHLVPLHGCSEILASIHPRTTGNHTRIRSDDFKSGSKITQRRRTIRLTGSGQTSNVGHGVNVLSVT</sequence>
<organism evidence="2 3">
    <name type="scientific">Elysia crispata</name>
    <name type="common">lettuce slug</name>
    <dbReference type="NCBI Taxonomy" id="231223"/>
    <lineage>
        <taxon>Eukaryota</taxon>
        <taxon>Metazoa</taxon>
        <taxon>Spiralia</taxon>
        <taxon>Lophotrochozoa</taxon>
        <taxon>Mollusca</taxon>
        <taxon>Gastropoda</taxon>
        <taxon>Heterobranchia</taxon>
        <taxon>Euthyneura</taxon>
        <taxon>Panpulmonata</taxon>
        <taxon>Sacoglossa</taxon>
        <taxon>Placobranchoidea</taxon>
        <taxon>Plakobranchidae</taxon>
        <taxon>Elysia</taxon>
    </lineage>
</organism>
<feature type="region of interest" description="Disordered" evidence="1">
    <location>
        <begin position="30"/>
        <end position="58"/>
    </location>
</feature>
<name>A0AAE0Z3V9_9GAST</name>
<evidence type="ECO:0000256" key="1">
    <source>
        <dbReference type="SAM" id="MobiDB-lite"/>
    </source>
</evidence>
<dbReference type="AlphaFoldDB" id="A0AAE0Z3V9"/>